<dbReference type="PANTHER" id="PTHR13812">
    <property type="entry name" value="KETIMINE REDUCTASE MU-CRYSTALLIN"/>
    <property type="match status" value="1"/>
</dbReference>
<dbReference type="InterPro" id="IPR003462">
    <property type="entry name" value="ODC_Mu_crystall"/>
</dbReference>
<dbReference type="InterPro" id="IPR023401">
    <property type="entry name" value="ODC_N"/>
</dbReference>
<accession>A0A382GLY9</accession>
<proteinExistence type="predicted"/>
<dbReference type="InterPro" id="IPR036291">
    <property type="entry name" value="NAD(P)-bd_dom_sf"/>
</dbReference>
<dbReference type="PANTHER" id="PTHR13812:SF19">
    <property type="entry name" value="KETIMINE REDUCTASE MU-CRYSTALLIN"/>
    <property type="match status" value="1"/>
</dbReference>
<organism evidence="1">
    <name type="scientific">marine metagenome</name>
    <dbReference type="NCBI Taxonomy" id="408172"/>
    <lineage>
        <taxon>unclassified sequences</taxon>
        <taxon>metagenomes</taxon>
        <taxon>ecological metagenomes</taxon>
    </lineage>
</organism>
<sequence length="316" mass="34609">VKIINIEKIKEIIDKIDLIPLIEEGFVKYSKGQAVVPPVGELLFDKPPGDVHIKYGYIMGDDYYVIKIASGFHENPKLGIPSGNGMMLLFNQKTGEPVGGLFDRGYLTDVRTGVAGAIAAKYLAPRKIKKIGIVGTGTQARLQLAYLESVISCRETIVFGRNDTKLGEYKNKMVQQGFFVSTTKDINELTSQCNLIVTTTTSRQPLISYKQVQKGTHITAVGSDTPSKQELDQVILGEADLVVADSISQCLERGEIFHAFKEGILQQDDIVELGQIIEGKIEGRTSEDQITIADLTGVAVQDIQISKAVYEGTNEN</sequence>
<dbReference type="Gene3D" id="3.40.50.720">
    <property type="entry name" value="NAD(P)-binding Rossmann-like Domain"/>
    <property type="match status" value="1"/>
</dbReference>
<dbReference type="EMBL" id="UINC01056214">
    <property type="protein sequence ID" value="SVB75979.1"/>
    <property type="molecule type" value="Genomic_DNA"/>
</dbReference>
<dbReference type="Pfam" id="PF02423">
    <property type="entry name" value="OCD_Mu_crystall"/>
    <property type="match status" value="1"/>
</dbReference>
<evidence type="ECO:0000313" key="1">
    <source>
        <dbReference type="EMBL" id="SVB75979.1"/>
    </source>
</evidence>
<dbReference type="PIRSF" id="PIRSF001439">
    <property type="entry name" value="CryM"/>
    <property type="match status" value="1"/>
</dbReference>
<reference evidence="1" key="1">
    <citation type="submission" date="2018-05" db="EMBL/GenBank/DDBJ databases">
        <authorList>
            <person name="Lanie J.A."/>
            <person name="Ng W.-L."/>
            <person name="Kazmierczak K.M."/>
            <person name="Andrzejewski T.M."/>
            <person name="Davidsen T.M."/>
            <person name="Wayne K.J."/>
            <person name="Tettelin H."/>
            <person name="Glass J.I."/>
            <person name="Rusch D."/>
            <person name="Podicherti R."/>
            <person name="Tsui H.-C.T."/>
            <person name="Winkler M.E."/>
        </authorList>
    </citation>
    <scope>NUCLEOTIDE SEQUENCE</scope>
</reference>
<gene>
    <name evidence="1" type="ORF">METZ01_LOCUS228833</name>
</gene>
<feature type="non-terminal residue" evidence="1">
    <location>
        <position position="1"/>
    </location>
</feature>
<protein>
    <recommendedName>
        <fullName evidence="2">Ornithine cyclodeaminase family protein</fullName>
    </recommendedName>
</protein>
<dbReference type="AlphaFoldDB" id="A0A382GLY9"/>
<dbReference type="Gene3D" id="3.30.1780.10">
    <property type="entry name" value="ornithine cyclodeaminase, domain 1"/>
    <property type="match status" value="1"/>
</dbReference>
<name>A0A382GLY9_9ZZZZ</name>
<dbReference type="GO" id="GO:0005737">
    <property type="term" value="C:cytoplasm"/>
    <property type="evidence" value="ECO:0007669"/>
    <property type="project" value="TreeGrafter"/>
</dbReference>
<evidence type="ECO:0008006" key="2">
    <source>
        <dbReference type="Google" id="ProtNLM"/>
    </source>
</evidence>
<dbReference type="SUPFAM" id="SSF51735">
    <property type="entry name" value="NAD(P)-binding Rossmann-fold domains"/>
    <property type="match status" value="1"/>
</dbReference>